<comment type="catalytic activity">
    <reaction evidence="1 10 11">
        <text>D-ribulose 5-phosphate = D-xylulose 5-phosphate</text>
        <dbReference type="Rhea" id="RHEA:13677"/>
        <dbReference type="ChEBI" id="CHEBI:57737"/>
        <dbReference type="ChEBI" id="CHEBI:58121"/>
        <dbReference type="EC" id="5.1.3.1"/>
    </reaction>
</comment>
<dbReference type="SUPFAM" id="SSF51366">
    <property type="entry name" value="Ribulose-phoshate binding barrel"/>
    <property type="match status" value="1"/>
</dbReference>
<dbReference type="GO" id="GO:0006098">
    <property type="term" value="P:pentose-phosphate shunt"/>
    <property type="evidence" value="ECO:0007669"/>
    <property type="project" value="UniProtKB-UniRule"/>
</dbReference>
<feature type="binding site" evidence="10 13">
    <location>
        <position position="178"/>
    </location>
    <ligand>
        <name>a divalent metal cation</name>
        <dbReference type="ChEBI" id="CHEBI:60240"/>
    </ligand>
</feature>
<evidence type="ECO:0000256" key="10">
    <source>
        <dbReference type="HAMAP-Rule" id="MF_02227"/>
    </source>
</evidence>
<dbReference type="NCBIfam" id="NF004076">
    <property type="entry name" value="PRK05581.1-4"/>
    <property type="match status" value="1"/>
</dbReference>
<dbReference type="GO" id="GO:0019323">
    <property type="term" value="P:pentose catabolic process"/>
    <property type="evidence" value="ECO:0007669"/>
    <property type="project" value="UniProtKB-UniRule"/>
</dbReference>
<feature type="binding site" evidence="10 14">
    <location>
        <position position="68"/>
    </location>
    <ligand>
        <name>substrate</name>
    </ligand>
</feature>
<keyword evidence="19" id="KW-1185">Reference proteome</keyword>
<comment type="similarity">
    <text evidence="6 10 11">Belongs to the ribulose-phosphate 3-epimerase family.</text>
</comment>
<keyword evidence="13" id="KW-0862">Zinc</keyword>
<evidence type="ECO:0000313" key="18">
    <source>
        <dbReference type="Proteomes" id="UP000095706"/>
    </source>
</evidence>
<reference evidence="16" key="4">
    <citation type="submission" date="2021-02" db="EMBL/GenBank/DDBJ databases">
        <title>Metagenome-assembled genomes from human diarrheal sample B26.</title>
        <authorList>
            <person name="Ateba T.P."/>
            <person name="Alayande K.A."/>
            <person name="Mwanza M."/>
        </authorList>
    </citation>
    <scope>NUCLEOTIDE SEQUENCE</scope>
    <source>
        <strain evidence="16">06WH</strain>
    </source>
</reference>
<sequence>MSRVYQLAPSILSADFNRLGEQIQRVEKAECRWLHIDIMDGMFVPSISFGMPVVKSIRKESSLYFDVHMMVKDPERYVEEFQSCGADMITVHAEACRDLAETVKKIHETGADAGVAVNPDTPLSAVTDVMDQVEMILIMSVYPGFGGQKYIPESTERIRTLRRMLDEKGLEHVHIQVDGGINRATIDEVLAAGANIIVAGSAVFGSNIEQNVRELQEKISSYSKKAE</sequence>
<comment type="cofactor">
    <cofactor evidence="3">
        <name>Co(2+)</name>
        <dbReference type="ChEBI" id="CHEBI:48828"/>
    </cofactor>
</comment>
<comment type="pathway">
    <text evidence="10">Carbohydrate degradation.</text>
</comment>
<dbReference type="Pfam" id="PF00834">
    <property type="entry name" value="Ribul_P_3_epim"/>
    <property type="match status" value="1"/>
</dbReference>
<dbReference type="GO" id="GO:0005737">
    <property type="term" value="C:cytoplasm"/>
    <property type="evidence" value="ECO:0007669"/>
    <property type="project" value="UniProtKB-ARBA"/>
</dbReference>
<dbReference type="GO" id="GO:0004750">
    <property type="term" value="F:D-ribulose-phosphate 3-epimerase activity"/>
    <property type="evidence" value="ECO:0007669"/>
    <property type="project" value="UniProtKB-UniRule"/>
</dbReference>
<feature type="binding site" evidence="10">
    <location>
        <begin position="178"/>
        <end position="180"/>
    </location>
    <ligand>
        <name>substrate</name>
    </ligand>
</feature>
<feature type="binding site" evidence="10 14">
    <location>
        <begin position="144"/>
        <end position="147"/>
    </location>
    <ligand>
        <name>substrate</name>
    </ligand>
</feature>
<dbReference type="EMBL" id="JAAITQ010000003">
    <property type="protein sequence ID" value="NSE15282.1"/>
    <property type="molecule type" value="Genomic_DNA"/>
</dbReference>
<evidence type="ECO:0000256" key="5">
    <source>
        <dbReference type="ARBA" id="ARBA00001954"/>
    </source>
</evidence>
<evidence type="ECO:0000256" key="4">
    <source>
        <dbReference type="ARBA" id="ARBA00001947"/>
    </source>
</evidence>
<dbReference type="InterPro" id="IPR011060">
    <property type="entry name" value="RibuloseP-bd_barrel"/>
</dbReference>
<comment type="cofactor">
    <cofactor evidence="10 13">
        <name>a divalent metal cation</name>
        <dbReference type="ChEBI" id="CHEBI:60240"/>
    </cofactor>
    <text evidence="10 13">Binds 1 divalent metal cation per subunit.</text>
</comment>
<keyword evidence="13" id="KW-0464">Manganese</keyword>
<evidence type="ECO:0000256" key="14">
    <source>
        <dbReference type="PIRSR" id="PIRSR001461-3"/>
    </source>
</evidence>
<dbReference type="PIRSF" id="PIRSF001461">
    <property type="entry name" value="RPE"/>
    <property type="match status" value="1"/>
</dbReference>
<evidence type="ECO:0000256" key="3">
    <source>
        <dbReference type="ARBA" id="ARBA00001941"/>
    </source>
</evidence>
<dbReference type="InterPro" id="IPR013785">
    <property type="entry name" value="Aldolase_TIM"/>
</dbReference>
<evidence type="ECO:0000256" key="1">
    <source>
        <dbReference type="ARBA" id="ARBA00001782"/>
    </source>
</evidence>
<comment type="cofactor">
    <cofactor evidence="2">
        <name>Mn(2+)</name>
        <dbReference type="ChEBI" id="CHEBI:29035"/>
    </cofactor>
</comment>
<dbReference type="HAMAP" id="MF_02227">
    <property type="entry name" value="RPE"/>
    <property type="match status" value="1"/>
</dbReference>
<evidence type="ECO:0000256" key="6">
    <source>
        <dbReference type="ARBA" id="ARBA00009541"/>
    </source>
</evidence>
<dbReference type="Proteomes" id="UP000737612">
    <property type="component" value="Unassembled WGS sequence"/>
</dbReference>
<reference evidence="17" key="3">
    <citation type="submission" date="2020-02" db="EMBL/GenBank/DDBJ databases">
        <authorList>
            <person name="Littmann E."/>
            <person name="Sorbara M."/>
        </authorList>
    </citation>
    <scope>NUCLEOTIDE SEQUENCE</scope>
    <source>
        <strain evidence="17">MSK.14.54</strain>
    </source>
</reference>
<feature type="binding site" evidence="10 13">
    <location>
        <position position="68"/>
    </location>
    <ligand>
        <name>a divalent metal cation</name>
        <dbReference type="ChEBI" id="CHEBI:60240"/>
    </ligand>
</feature>
<evidence type="ECO:0000256" key="7">
    <source>
        <dbReference type="ARBA" id="ARBA00013188"/>
    </source>
</evidence>
<feature type="binding site" evidence="10 13">
    <location>
        <position position="37"/>
    </location>
    <ligand>
        <name>a divalent metal cation</name>
        <dbReference type="ChEBI" id="CHEBI:60240"/>
    </ligand>
</feature>
<name>A0A174BV16_9FIRM</name>
<dbReference type="PANTHER" id="PTHR11749">
    <property type="entry name" value="RIBULOSE-5-PHOSPHATE-3-EPIMERASE"/>
    <property type="match status" value="1"/>
</dbReference>
<feature type="active site" description="Proton acceptor" evidence="10 12">
    <location>
        <position position="37"/>
    </location>
</feature>
<keyword evidence="10 11" id="KW-0119">Carbohydrate metabolism</keyword>
<dbReference type="InterPro" id="IPR000056">
    <property type="entry name" value="Ribul_P_3_epim-like"/>
</dbReference>
<dbReference type="EC" id="5.1.3.1" evidence="7 10"/>
<comment type="cofactor">
    <cofactor evidence="5">
        <name>Fe(2+)</name>
        <dbReference type="ChEBI" id="CHEBI:29033"/>
    </cofactor>
</comment>
<dbReference type="InterPro" id="IPR026019">
    <property type="entry name" value="Ribul_P_3_epim"/>
</dbReference>
<feature type="active site" description="Proton donor" evidence="10 12">
    <location>
        <position position="178"/>
    </location>
</feature>
<dbReference type="EMBL" id="CYYV01000005">
    <property type="protein sequence ID" value="CUO03366.1"/>
    <property type="molecule type" value="Genomic_DNA"/>
</dbReference>
<dbReference type="CDD" id="cd00429">
    <property type="entry name" value="RPE"/>
    <property type="match status" value="1"/>
</dbReference>
<reference evidence="15 18" key="1">
    <citation type="submission" date="2015-09" db="EMBL/GenBank/DDBJ databases">
        <authorList>
            <consortium name="Pathogen Informatics"/>
        </authorList>
    </citation>
    <scope>NUCLEOTIDE SEQUENCE [LARGE SCALE GENOMIC DNA]</scope>
    <source>
        <strain evidence="15 18">2789STDY5608849</strain>
    </source>
</reference>
<dbReference type="AlphaFoldDB" id="A0A174BV16"/>
<gene>
    <name evidence="15" type="primary">rpe_1</name>
    <name evidence="10 16" type="synonym">rpe</name>
    <name evidence="15" type="ORF">ERS852406_01122</name>
    <name evidence="17" type="ORF">G5B05_02360</name>
    <name evidence="16" type="ORF">JTJ23_13785</name>
</gene>
<evidence type="ECO:0000256" key="12">
    <source>
        <dbReference type="PIRSR" id="PIRSR001461-1"/>
    </source>
</evidence>
<feature type="binding site" evidence="10 14">
    <location>
        <begin position="200"/>
        <end position="201"/>
    </location>
    <ligand>
        <name>substrate</name>
    </ligand>
</feature>
<evidence type="ECO:0000313" key="16">
    <source>
        <dbReference type="EMBL" id="MBN2954622.1"/>
    </source>
</evidence>
<dbReference type="STRING" id="1150298.ERS852406_01122"/>
<evidence type="ECO:0000256" key="2">
    <source>
        <dbReference type="ARBA" id="ARBA00001936"/>
    </source>
</evidence>
<comment type="function">
    <text evidence="10">Catalyzes the reversible epimerization of D-ribulose 5-phosphate to D-xylulose 5-phosphate.</text>
</comment>
<dbReference type="RefSeq" id="WP_022463156.1">
    <property type="nucleotide sequence ID" value="NZ_CABJFB010000001.1"/>
</dbReference>
<evidence type="ECO:0000313" key="15">
    <source>
        <dbReference type="EMBL" id="CUO03366.1"/>
    </source>
</evidence>
<dbReference type="Proteomes" id="UP000095706">
    <property type="component" value="Unassembled WGS sequence"/>
</dbReference>
<dbReference type="GO" id="GO:0046872">
    <property type="term" value="F:metal ion binding"/>
    <property type="evidence" value="ECO:0007669"/>
    <property type="project" value="UniProtKB-UniRule"/>
</dbReference>
<dbReference type="FunFam" id="3.20.20.70:FF:000004">
    <property type="entry name" value="Ribulose-phosphate 3-epimerase"/>
    <property type="match status" value="1"/>
</dbReference>
<keyword evidence="8 10" id="KW-0479">Metal-binding</keyword>
<keyword evidence="9 10" id="KW-0413">Isomerase</keyword>
<proteinExistence type="inferred from homology"/>
<comment type="cofactor">
    <cofactor evidence="4">
        <name>Zn(2+)</name>
        <dbReference type="ChEBI" id="CHEBI:29105"/>
    </cofactor>
</comment>
<feature type="binding site" evidence="10 14">
    <location>
        <position position="10"/>
    </location>
    <ligand>
        <name>substrate</name>
    </ligand>
</feature>
<dbReference type="Proteomes" id="UP000768180">
    <property type="component" value="Unassembled WGS sequence"/>
</dbReference>
<reference evidence="17 19" key="2">
    <citation type="journal article" date="2020" name="Cell Host Microbe">
        <title>Functional and Genomic Variation between Human-Derived Isolates of Lachnospiraceae Reveals Inter- and Intra-Species Diversity.</title>
        <authorList>
            <person name="Sorbara M.T."/>
            <person name="Littmann E.R."/>
            <person name="Fontana E."/>
            <person name="Moody T.U."/>
            <person name="Kohout C.E."/>
            <person name="Gjonbalaj M."/>
            <person name="Eaton V."/>
            <person name="Seok R."/>
            <person name="Leiner I.M."/>
            <person name="Pamer E.G."/>
        </authorList>
    </citation>
    <scope>NUCLEOTIDE SEQUENCE [LARGE SCALE GENOMIC DNA]</scope>
    <source>
        <strain evidence="17 19">MSK.14.54</strain>
    </source>
</reference>
<keyword evidence="13" id="KW-0170">Cobalt</keyword>
<evidence type="ECO:0000313" key="17">
    <source>
        <dbReference type="EMBL" id="NSE15282.1"/>
    </source>
</evidence>
<feature type="binding site" evidence="14">
    <location>
        <position position="180"/>
    </location>
    <ligand>
        <name>substrate</name>
    </ligand>
</feature>
<evidence type="ECO:0000256" key="9">
    <source>
        <dbReference type="ARBA" id="ARBA00023235"/>
    </source>
</evidence>
<evidence type="ECO:0000256" key="11">
    <source>
        <dbReference type="PIRNR" id="PIRNR001461"/>
    </source>
</evidence>
<evidence type="ECO:0000313" key="19">
    <source>
        <dbReference type="Proteomes" id="UP000768180"/>
    </source>
</evidence>
<evidence type="ECO:0000256" key="13">
    <source>
        <dbReference type="PIRSR" id="PIRSR001461-2"/>
    </source>
</evidence>
<organism evidence="15 18">
    <name type="scientific">Fusicatenibacter saccharivorans</name>
    <dbReference type="NCBI Taxonomy" id="1150298"/>
    <lineage>
        <taxon>Bacteria</taxon>
        <taxon>Bacillati</taxon>
        <taxon>Bacillota</taxon>
        <taxon>Clostridia</taxon>
        <taxon>Lachnospirales</taxon>
        <taxon>Lachnospiraceae</taxon>
        <taxon>Fusicatenibacter</taxon>
    </lineage>
</organism>
<protein>
    <recommendedName>
        <fullName evidence="7 10">Ribulose-phosphate 3-epimerase</fullName>
        <ecNumber evidence="7 10">5.1.3.1</ecNumber>
    </recommendedName>
</protein>
<feature type="binding site" evidence="10 13">
    <location>
        <position position="35"/>
    </location>
    <ligand>
        <name>a divalent metal cation</name>
        <dbReference type="ChEBI" id="CHEBI:60240"/>
    </ligand>
</feature>
<dbReference type="Gene3D" id="3.20.20.70">
    <property type="entry name" value="Aldolase class I"/>
    <property type="match status" value="1"/>
</dbReference>
<evidence type="ECO:0000256" key="8">
    <source>
        <dbReference type="ARBA" id="ARBA00022723"/>
    </source>
</evidence>
<dbReference type="NCBIfam" id="TIGR01163">
    <property type="entry name" value="rpe"/>
    <property type="match status" value="1"/>
</dbReference>
<dbReference type="OrthoDB" id="1645589at2"/>
<accession>A0A174BV16</accession>
<dbReference type="EMBL" id="JAFHBD010000067">
    <property type="protein sequence ID" value="MBN2954622.1"/>
    <property type="molecule type" value="Genomic_DNA"/>
</dbReference>